<sequence>MADWYVSSTAYAAIPAFQTSHAYSVGDIIRPTAASGVNQYPQRCTTAGTSGGSEPSWSNSNNGTTTSGGATFTNVGGQSTYGWSAALGTLYALNQGASKNASPGDRIFLSSDHSESNVGGNYYFTASSSVSTIKVISVNKAGSVPPVAADLQAGASISVNTTLTFDSTCPYWFDGITFTQTANSSVNFNGFLGNKSFYFKNCALVFSSSGGATNFTNTQRTCKVTFDNTTLQTADTNTSFRASYGFDFTWLNTPSAIVGATKPSLLFLSQSTGIMLATLRGVDLSALTGTLVAYSFNSNNAFKVLFDSCKINSSVTRYQSPSGINSVTGQDEVELVNCFDGTNIINERYTPFGTSTADTSTYLSGGAADDVGNYSKKMVTNSNTELAASPMEGFWMDVQQSSVGSVLTATVELVSSSSLNNTDIKLQLEYQGTSGSSVATITESNANVLTATAALTSSSATWNSPPSTPVYQKL</sequence>
<accession>A0A844SRU2</accession>
<dbReference type="AlphaFoldDB" id="A0A844SRU2"/>
<dbReference type="RefSeq" id="WP_198400302.1">
    <property type="nucleotide sequence ID" value="NZ_WQNF01000035.1"/>
</dbReference>
<evidence type="ECO:0000313" key="3">
    <source>
        <dbReference type="Proteomes" id="UP000436468"/>
    </source>
</evidence>
<dbReference type="EMBL" id="WQNF01000035">
    <property type="protein sequence ID" value="MVT69843.1"/>
    <property type="molecule type" value="Genomic_DNA"/>
</dbReference>
<organism evidence="2 3">
    <name type="scientific">Bradyrhizobium pachyrhizi</name>
    <dbReference type="NCBI Taxonomy" id="280333"/>
    <lineage>
        <taxon>Bacteria</taxon>
        <taxon>Pseudomonadati</taxon>
        <taxon>Pseudomonadota</taxon>
        <taxon>Alphaproteobacteria</taxon>
        <taxon>Hyphomicrobiales</taxon>
        <taxon>Nitrobacteraceae</taxon>
        <taxon>Bradyrhizobium</taxon>
    </lineage>
</organism>
<evidence type="ECO:0000313" key="2">
    <source>
        <dbReference type="EMBL" id="MVT69843.1"/>
    </source>
</evidence>
<comment type="caution">
    <text evidence="2">The sequence shown here is derived from an EMBL/GenBank/DDBJ whole genome shotgun (WGS) entry which is preliminary data.</text>
</comment>
<feature type="non-terminal residue" evidence="2">
    <location>
        <position position="474"/>
    </location>
</feature>
<gene>
    <name evidence="2" type="ORF">GPL21_32680</name>
</gene>
<feature type="region of interest" description="Disordered" evidence="1">
    <location>
        <begin position="39"/>
        <end position="71"/>
    </location>
</feature>
<dbReference type="Proteomes" id="UP000436468">
    <property type="component" value="Unassembled WGS sequence"/>
</dbReference>
<keyword evidence="3" id="KW-1185">Reference proteome</keyword>
<name>A0A844SRU2_9BRAD</name>
<feature type="compositionally biased region" description="Polar residues" evidence="1">
    <location>
        <begin position="39"/>
        <end position="57"/>
    </location>
</feature>
<evidence type="ECO:0000256" key="1">
    <source>
        <dbReference type="SAM" id="MobiDB-lite"/>
    </source>
</evidence>
<protein>
    <submittedName>
        <fullName evidence="2">Uncharacterized protein</fullName>
    </submittedName>
</protein>
<reference evidence="2 3" key="1">
    <citation type="submission" date="2019-12" db="EMBL/GenBank/DDBJ databases">
        <title>Draft genome sequences Bradyrhizobium cajani AMBPC1010, Bradyrhizobium pachyrhizi AMBPC1040 and Bradyrhizobium yuanmingense ALSPC3051, three plant growth promoting strains isolated from nodules of Cajanus cajan L. in Dominican Republic.</title>
        <authorList>
            <person name="Flores-Felix J.D."/>
            <person name="Araujo J."/>
            <person name="Diaz-Alcantara C."/>
            <person name="Gonzalez-Andres F."/>
            <person name="Velazquez E."/>
        </authorList>
    </citation>
    <scope>NUCLEOTIDE SEQUENCE [LARGE SCALE GENOMIC DNA]</scope>
    <source>
        <strain evidence="2 3">1040</strain>
    </source>
</reference>
<proteinExistence type="predicted"/>
<feature type="compositionally biased region" description="Low complexity" evidence="1">
    <location>
        <begin position="58"/>
        <end position="69"/>
    </location>
</feature>